<evidence type="ECO:0000313" key="13">
    <source>
        <dbReference type="Proteomes" id="UP000372890"/>
    </source>
</evidence>
<dbReference type="Proteomes" id="UP000382540">
    <property type="component" value="Unassembled WGS sequence"/>
</dbReference>
<sequence length="247" mass="26449">MSRLCVFRQTGWFIAGLMAGLPASAAPTETSSVAGVAVAVATATPPDATATLQAMQSCRQETAALERLDCYDRILAPEQAGFGGAALVKARYQGEAWARATEQEKRRQGNTTELLVTQVPGERPTVVITTPAIGHVPPRPVLMFSCVDNITRMQVALMHPLDVHDIAVTLNADSRALRSHWFVRENGTLLESSRGLSGIDEIKQLFGAKTLTVDTGTDNAAGKLTFNIDGLARVIAPLRDACHWAGE</sequence>
<keyword evidence="1" id="KW-0732">Signal</keyword>
<evidence type="ECO:0000313" key="9">
    <source>
        <dbReference type="EMBL" id="VFS04340.1"/>
    </source>
</evidence>
<organism evidence="2 14">
    <name type="scientific">Escherichia coli</name>
    <dbReference type="NCBI Taxonomy" id="562"/>
    <lineage>
        <taxon>Bacteria</taxon>
        <taxon>Pseudomonadati</taxon>
        <taxon>Pseudomonadota</taxon>
        <taxon>Gammaproteobacteria</taxon>
        <taxon>Enterobacterales</taxon>
        <taxon>Enterobacteriaceae</taxon>
        <taxon>Escherichia</taxon>
    </lineage>
</organism>
<protein>
    <submittedName>
        <fullName evidence="7">Putative type VI secretion system protein</fullName>
    </submittedName>
    <submittedName>
        <fullName evidence="2">Type VI secretion system-associated protein TagO</fullName>
    </submittedName>
</protein>
<evidence type="ECO:0000313" key="3">
    <source>
        <dbReference type="EMBL" id="EMM9724593.1"/>
    </source>
</evidence>
<dbReference type="OMA" id="LRQQCRW"/>
<dbReference type="Proteomes" id="UP000254716">
    <property type="component" value="Unassembled WGS sequence"/>
</dbReference>
<evidence type="ECO:0000313" key="15">
    <source>
        <dbReference type="Proteomes" id="UP000471360"/>
    </source>
</evidence>
<evidence type="ECO:0000313" key="10">
    <source>
        <dbReference type="Proteomes" id="UP000254647"/>
    </source>
</evidence>
<dbReference type="EMBL" id="AAAGZE010000071">
    <property type="protein sequence ID" value="EAC1534454.1"/>
    <property type="molecule type" value="Genomic_DNA"/>
</dbReference>
<dbReference type="EMBL" id="SCJN01000026">
    <property type="protein sequence ID" value="RXD17345.1"/>
    <property type="molecule type" value="Genomic_DNA"/>
</dbReference>
<dbReference type="Proteomes" id="UP000288730">
    <property type="component" value="Unassembled WGS sequence"/>
</dbReference>
<reference evidence="4" key="7">
    <citation type="submission" date="2020-09" db="EMBL/GenBank/DDBJ databases">
        <authorList>
            <consortium name="NCBI Pathogen Detection Project"/>
        </authorList>
    </citation>
    <scope>NUCLEOTIDE SEQUENCE</scope>
    <source>
        <strain evidence="4">489-16</strain>
    </source>
</reference>
<dbReference type="EMBL" id="JAAGYP010000022">
    <property type="protein sequence ID" value="NEN71782.1"/>
    <property type="molecule type" value="Genomic_DNA"/>
</dbReference>
<dbReference type="EMBL" id="UGCV01000008">
    <property type="protein sequence ID" value="STJ16810.1"/>
    <property type="molecule type" value="Genomic_DNA"/>
</dbReference>
<dbReference type="AlphaFoldDB" id="A0A0D8VSP4"/>
<name>A0A0D8VSP4_ECOLX</name>
<dbReference type="Pfam" id="PF11319">
    <property type="entry name" value="VasI"/>
    <property type="match status" value="1"/>
</dbReference>
<feature type="chain" id="PRO_5015036249" evidence="1">
    <location>
        <begin position="26"/>
        <end position="247"/>
    </location>
</feature>
<evidence type="ECO:0000313" key="12">
    <source>
        <dbReference type="Proteomes" id="UP000288730"/>
    </source>
</evidence>
<reference evidence="6 12" key="4">
    <citation type="submission" date="2019-01" db="EMBL/GenBank/DDBJ databases">
        <title>Genomic analysis of febrile catheter-associated UTI E. coli isolates.</title>
        <authorList>
            <person name="Potter R."/>
            <person name="Zou Z."/>
            <person name="Henderson J."/>
            <person name="Dantas G."/>
        </authorList>
    </citation>
    <scope>NUCLEOTIDE SEQUENCE [LARGE SCALE GENOMIC DNA]</scope>
    <source>
        <strain evidence="6 12">29_CAASB</strain>
    </source>
</reference>
<dbReference type="Proteomes" id="UP000471360">
    <property type="component" value="Unassembled WGS sequence"/>
</dbReference>
<feature type="signal peptide" evidence="1">
    <location>
        <begin position="1"/>
        <end position="25"/>
    </location>
</feature>
<dbReference type="Proteomes" id="UP000254647">
    <property type="component" value="Unassembled WGS sequence"/>
</dbReference>
<reference evidence="4" key="1">
    <citation type="journal article" date="2018" name="Genome Biol.">
        <title>SKESA: strategic k-mer extension for scrupulous assemblies.</title>
        <authorList>
            <person name="Souvorov A."/>
            <person name="Agarwala R."/>
            <person name="Lipman D.J."/>
        </authorList>
    </citation>
    <scope>NUCLEOTIDE SEQUENCE</scope>
    <source>
        <strain evidence="4">489-16</strain>
    </source>
</reference>
<dbReference type="EMBL" id="CAADIS010000002">
    <property type="protein sequence ID" value="VFS04340.1"/>
    <property type="molecule type" value="Genomic_DNA"/>
</dbReference>
<dbReference type="RefSeq" id="WP_000088600.1">
    <property type="nucleotide sequence ID" value="NZ_AP029000.1"/>
</dbReference>
<dbReference type="EMBL" id="DABUHV010000037">
    <property type="protein sequence ID" value="HAN4355980.1"/>
    <property type="molecule type" value="Genomic_DNA"/>
</dbReference>
<evidence type="ECO:0000313" key="14">
    <source>
        <dbReference type="Proteomes" id="UP000382540"/>
    </source>
</evidence>
<proteinExistence type="predicted"/>
<reference evidence="9 13" key="5">
    <citation type="submission" date="2019-03" db="EMBL/GenBank/DDBJ databases">
        <authorList>
            <consortium name="Pathogen Informatics"/>
        </authorList>
    </citation>
    <scope>NUCLEOTIDE SEQUENCE [LARGE SCALE GENOMIC DNA]</scope>
    <source>
        <strain evidence="9 13">NCTC9001</strain>
    </source>
</reference>
<dbReference type="Proteomes" id="UP000859822">
    <property type="component" value="Unassembled WGS sequence"/>
</dbReference>
<reference evidence="10 11" key="2">
    <citation type="submission" date="2018-06" db="EMBL/GenBank/DDBJ databases">
        <authorList>
            <consortium name="Pathogen Informatics"/>
            <person name="Doyle S."/>
        </authorList>
    </citation>
    <scope>NUCLEOTIDE SEQUENCE [LARGE SCALE GENOMIC DNA]</scope>
    <source>
        <strain evidence="7 10">NCTC10767</strain>
        <strain evidence="8 11">NCTC9081</strain>
    </source>
</reference>
<evidence type="ECO:0000313" key="5">
    <source>
        <dbReference type="EMBL" id="NEN71782.1"/>
    </source>
</evidence>
<reference evidence="2 14" key="3">
    <citation type="submission" date="2018-10" db="EMBL/GenBank/DDBJ databases">
        <authorList>
            <consortium name="NARMS: The National Antimicrobial Resistance Monitoring System"/>
        </authorList>
    </citation>
    <scope>NUCLEOTIDE SEQUENCE [LARGE SCALE GENOMIC DNA]</scope>
    <source>
        <strain evidence="2 14">CVM N17EC1330</strain>
    </source>
</reference>
<dbReference type="InterPro" id="IPR017738">
    <property type="entry name" value="T6SS-assoc_VCA0118"/>
</dbReference>
<dbReference type="NCBIfam" id="TIGR03360">
    <property type="entry name" value="VI_minor_1"/>
    <property type="match status" value="1"/>
</dbReference>
<evidence type="ECO:0000313" key="11">
    <source>
        <dbReference type="Proteomes" id="UP000254716"/>
    </source>
</evidence>
<evidence type="ECO:0000313" key="8">
    <source>
        <dbReference type="EMBL" id="STJ16810.1"/>
    </source>
</evidence>
<evidence type="ECO:0000256" key="1">
    <source>
        <dbReference type="SAM" id="SignalP"/>
    </source>
</evidence>
<accession>A0A0D8VSP4</accession>
<dbReference type="Proteomes" id="UP000372890">
    <property type="component" value="Unassembled WGS sequence"/>
</dbReference>
<reference evidence="5 15" key="6">
    <citation type="submission" date="2020-02" db="EMBL/GenBank/DDBJ databases">
        <authorList>
            <person name="Subbiah M."/>
            <person name="Call D."/>
        </authorList>
    </citation>
    <scope>NUCLEOTIDE SEQUENCE [LARGE SCALE GENOMIC DNA]</scope>
    <source>
        <strain evidence="5 15">8375wB1</strain>
    </source>
</reference>
<dbReference type="EMBL" id="ABKSHZ030000023">
    <property type="protein sequence ID" value="EMM9724593.1"/>
    <property type="molecule type" value="Genomic_DNA"/>
</dbReference>
<dbReference type="EMBL" id="UFXW01000004">
    <property type="protein sequence ID" value="STC86455.1"/>
    <property type="molecule type" value="Genomic_DNA"/>
</dbReference>
<reference evidence="3" key="8">
    <citation type="submission" date="2024-02" db="EMBL/GenBank/DDBJ databases">
        <authorList>
            <consortium name="Clinical and Environmental Microbiology Branch: Whole genome sequencing antimicrobial resistance pathogens in the healthcare setting"/>
        </authorList>
    </citation>
    <scope>NUCLEOTIDE SEQUENCE</scope>
    <source>
        <strain evidence="3">2023QG-00028</strain>
    </source>
</reference>
<gene>
    <name evidence="2" type="primary">tagO</name>
    <name evidence="2" type="ORF">D9J61_20895</name>
    <name evidence="6" type="ORF">EPS76_05540</name>
    <name evidence="5" type="ORF">G3W53_16815</name>
    <name evidence="4" type="ORF">IFC14_004511</name>
    <name evidence="7" type="ORF">NCTC10767_04020</name>
    <name evidence="9" type="ORF">NCTC9001_00731</name>
    <name evidence="8" type="ORF">NCTC9081_02218</name>
    <name evidence="3" type="ORF">PWL68_004809</name>
</gene>
<evidence type="ECO:0000313" key="4">
    <source>
        <dbReference type="EMBL" id="HAN4355980.1"/>
    </source>
</evidence>
<evidence type="ECO:0000313" key="7">
    <source>
        <dbReference type="EMBL" id="STC86455.1"/>
    </source>
</evidence>
<evidence type="ECO:0000313" key="2">
    <source>
        <dbReference type="EMBL" id="EAC1534454.1"/>
    </source>
</evidence>
<evidence type="ECO:0000313" key="6">
    <source>
        <dbReference type="EMBL" id="RXD17345.1"/>
    </source>
</evidence>